<evidence type="ECO:0000313" key="6">
    <source>
        <dbReference type="EMBL" id="OYR71480.1"/>
    </source>
</evidence>
<sequence>MQTATNADRISEFAVWVGAASAAVVGGCAVVAFAFGDGLITLKYVLFVVGFVLFGLGSLAIQPKSKRRDRERITLDTDEAWDVESRLMRLPPLRERTIPFEERVSRNVKAFVTSLVVLGVSLSLELVAGVGV</sequence>
<evidence type="ECO:0000313" key="11">
    <source>
        <dbReference type="Proteomes" id="UP001210528"/>
    </source>
</evidence>
<evidence type="ECO:0000313" key="4">
    <source>
        <dbReference type="EMBL" id="OYR65562.1"/>
    </source>
</evidence>
<evidence type="ECO:0000313" key="3">
    <source>
        <dbReference type="EMBL" id="OYR60314.1"/>
    </source>
</evidence>
<feature type="transmembrane region" description="Helical" evidence="1">
    <location>
        <begin position="12"/>
        <end position="35"/>
    </location>
</feature>
<dbReference type="InterPro" id="IPR055977">
    <property type="entry name" value="DUF7555"/>
</dbReference>
<dbReference type="Proteomes" id="UP000216758">
    <property type="component" value="Unassembled WGS sequence"/>
</dbReference>
<dbReference type="EMBL" id="NHPA01000077">
    <property type="protein sequence ID" value="OYR65562.1"/>
    <property type="molecule type" value="Genomic_DNA"/>
</dbReference>
<gene>
    <name evidence="6" type="ORF">DJ76_15125</name>
    <name evidence="5" type="ORF">DJ78_14970</name>
    <name evidence="4" type="ORF">DJ79_15410</name>
    <name evidence="3" type="ORF">DJ80_15740</name>
    <name evidence="2" type="ORF">PM085_13760</name>
</gene>
<feature type="transmembrane region" description="Helical" evidence="1">
    <location>
        <begin position="41"/>
        <end position="61"/>
    </location>
</feature>
<dbReference type="OrthoDB" id="330974at2157"/>
<evidence type="ECO:0000313" key="8">
    <source>
        <dbReference type="Proteomes" id="UP000215731"/>
    </source>
</evidence>
<dbReference type="EMBL" id="JAQLUK010000016">
    <property type="protein sequence ID" value="MDB2293335.1"/>
    <property type="molecule type" value="Genomic_DNA"/>
</dbReference>
<dbReference type="RefSeq" id="WP_094495632.1">
    <property type="nucleotide sequence ID" value="NZ_JAQLTW010000003.1"/>
</dbReference>
<comment type="caution">
    <text evidence="6">The sequence shown here is derived from an EMBL/GenBank/DDBJ whole genome shotgun (WGS) entry which is preliminary data.</text>
</comment>
<keyword evidence="11" id="KW-1185">Reference proteome</keyword>
<protein>
    <submittedName>
        <fullName evidence="6">Uncharacterized protein</fullName>
    </submittedName>
</protein>
<dbReference type="Proteomes" id="UP000216925">
    <property type="component" value="Unassembled WGS sequence"/>
</dbReference>
<proteinExistence type="predicted"/>
<keyword evidence="1" id="KW-0472">Membrane</keyword>
<organism evidence="6 10">
    <name type="scientific">Halorubrum ezzemoulense</name>
    <name type="common">Halorubrum chaoviator</name>
    <dbReference type="NCBI Taxonomy" id="337243"/>
    <lineage>
        <taxon>Archaea</taxon>
        <taxon>Methanobacteriati</taxon>
        <taxon>Methanobacteriota</taxon>
        <taxon>Stenosarchaea group</taxon>
        <taxon>Halobacteria</taxon>
        <taxon>Halobacteriales</taxon>
        <taxon>Haloferacaceae</taxon>
        <taxon>Halorubrum</taxon>
    </lineage>
</organism>
<evidence type="ECO:0000313" key="2">
    <source>
        <dbReference type="EMBL" id="MDB2293335.1"/>
    </source>
</evidence>
<reference evidence="6" key="2">
    <citation type="submission" date="2017-05" db="EMBL/GenBank/DDBJ databases">
        <authorList>
            <person name="Song R."/>
            <person name="Chenine A.L."/>
            <person name="Ruprecht R.M."/>
        </authorList>
    </citation>
    <scope>NUCLEOTIDE SEQUENCE</scope>
    <source>
        <strain evidence="6">Ec15</strain>
        <strain evidence="5">G37</strain>
        <strain evidence="4">Ga2p</strain>
        <strain evidence="3">Ga36</strain>
    </source>
</reference>
<evidence type="ECO:0000313" key="5">
    <source>
        <dbReference type="EMBL" id="OYR67897.1"/>
    </source>
</evidence>
<dbReference type="Proteomes" id="UP000215607">
    <property type="component" value="Unassembled WGS sequence"/>
</dbReference>
<evidence type="ECO:0000313" key="9">
    <source>
        <dbReference type="Proteomes" id="UP000216758"/>
    </source>
</evidence>
<dbReference type="EMBL" id="NHOZ01000147">
    <property type="protein sequence ID" value="OYR60314.1"/>
    <property type="molecule type" value="Genomic_DNA"/>
</dbReference>
<reference evidence="2 11" key="3">
    <citation type="submission" date="2023-01" db="EMBL/GenBank/DDBJ databases">
        <title>Halorubrum ezzemoulense from Santa Pola, Spain.</title>
        <authorList>
            <person name="Feng Y."/>
            <person name="Louyakis A.S."/>
            <person name="Gogarten J.P."/>
        </authorList>
    </citation>
    <scope>NUCLEOTIDE SEQUENCE [LARGE SCALE GENOMIC DNA]</scope>
    <source>
        <strain evidence="2 11">AMM015</strain>
    </source>
</reference>
<evidence type="ECO:0000256" key="1">
    <source>
        <dbReference type="SAM" id="Phobius"/>
    </source>
</evidence>
<reference evidence="7 8" key="1">
    <citation type="journal article" date="2014" name="Front. Microbiol.">
        <title>Population and genomic analysis of the genus Halorubrum.</title>
        <authorList>
            <person name="Fullmer M.S."/>
            <person name="Soucy S.M."/>
            <person name="Swithers K.S."/>
            <person name="Makkay A.M."/>
            <person name="Wheeler R."/>
            <person name="Ventosa A."/>
            <person name="Gogarten J.P."/>
            <person name="Papke R.T."/>
        </authorList>
    </citation>
    <scope>NUCLEOTIDE SEQUENCE [LARGE SCALE GENOMIC DNA]</scope>
    <source>
        <strain evidence="6 10">Ec15</strain>
        <strain evidence="5 9">G37</strain>
        <strain evidence="4 7">Ga2p</strain>
        <strain evidence="3 8">Ga36</strain>
    </source>
</reference>
<dbReference type="Proteomes" id="UP001210528">
    <property type="component" value="Unassembled WGS sequence"/>
</dbReference>
<evidence type="ECO:0000313" key="7">
    <source>
        <dbReference type="Proteomes" id="UP000215607"/>
    </source>
</evidence>
<keyword evidence="1" id="KW-1133">Transmembrane helix</keyword>
<dbReference type="Pfam" id="PF24432">
    <property type="entry name" value="DUF7555"/>
    <property type="match status" value="1"/>
</dbReference>
<name>A0A256JRU7_HALEZ</name>
<keyword evidence="1" id="KW-0812">Transmembrane</keyword>
<evidence type="ECO:0000313" key="10">
    <source>
        <dbReference type="Proteomes" id="UP000216925"/>
    </source>
</evidence>
<dbReference type="AlphaFoldDB" id="A0A256JRU7"/>
<accession>A0A256JRU7</accession>
<dbReference type="Proteomes" id="UP000215731">
    <property type="component" value="Unassembled WGS sequence"/>
</dbReference>
<dbReference type="EMBL" id="NHPD01000063">
    <property type="protein sequence ID" value="OYR71480.1"/>
    <property type="molecule type" value="Genomic_DNA"/>
</dbReference>
<dbReference type="EMBL" id="NHPB01000100">
    <property type="protein sequence ID" value="OYR67897.1"/>
    <property type="molecule type" value="Genomic_DNA"/>
</dbReference>